<keyword evidence="5 7" id="KW-1133">Transmembrane helix</keyword>
<protein>
    <submittedName>
        <fullName evidence="10">Cation diffusion facilitator family transporter</fullName>
    </submittedName>
</protein>
<dbReference type="RefSeq" id="WP_110065040.1">
    <property type="nucleotide sequence ID" value="NZ_QGTW01000005.1"/>
</dbReference>
<dbReference type="EMBL" id="QGTW01000005">
    <property type="protein sequence ID" value="PWW29031.1"/>
    <property type="molecule type" value="Genomic_DNA"/>
</dbReference>
<evidence type="ECO:0000259" key="9">
    <source>
        <dbReference type="Pfam" id="PF16916"/>
    </source>
</evidence>
<dbReference type="SUPFAM" id="SSF160240">
    <property type="entry name" value="Cation efflux protein cytoplasmic domain-like"/>
    <property type="match status" value="1"/>
</dbReference>
<dbReference type="AlphaFoldDB" id="A0A2V3A016"/>
<reference evidence="10 11" key="1">
    <citation type="submission" date="2018-05" db="EMBL/GenBank/DDBJ databases">
        <title>Freshwater and sediment microbial communities from various areas in North America, analyzing microbe dynamics in response to fracking.</title>
        <authorList>
            <person name="Lamendella R."/>
        </authorList>
    </citation>
    <scope>NUCLEOTIDE SEQUENCE [LARGE SCALE GENOMIC DNA]</scope>
    <source>
        <strain evidence="10 11">15_TX</strain>
    </source>
</reference>
<dbReference type="InterPro" id="IPR027469">
    <property type="entry name" value="Cation_efflux_TMD_sf"/>
</dbReference>
<dbReference type="InterPro" id="IPR027470">
    <property type="entry name" value="Cation_efflux_CTD"/>
</dbReference>
<feature type="domain" description="Cation efflux protein cytoplasmic" evidence="9">
    <location>
        <begin position="213"/>
        <end position="288"/>
    </location>
</feature>
<feature type="transmembrane region" description="Helical" evidence="7">
    <location>
        <begin position="84"/>
        <end position="106"/>
    </location>
</feature>
<dbReference type="InterPro" id="IPR058533">
    <property type="entry name" value="Cation_efflux_TM"/>
</dbReference>
<comment type="subcellular location">
    <subcellularLocation>
        <location evidence="1">Membrane</location>
        <topology evidence="1">Multi-pass membrane protein</topology>
    </subcellularLocation>
</comment>
<dbReference type="Gene3D" id="3.30.70.1350">
    <property type="entry name" value="Cation efflux protein, cytoplasmic domain"/>
    <property type="match status" value="1"/>
</dbReference>
<dbReference type="NCBIfam" id="TIGR01297">
    <property type="entry name" value="CDF"/>
    <property type="match status" value="1"/>
</dbReference>
<comment type="caution">
    <text evidence="10">The sequence shown here is derived from an EMBL/GenBank/DDBJ whole genome shotgun (WGS) entry which is preliminary data.</text>
</comment>
<dbReference type="SUPFAM" id="SSF161111">
    <property type="entry name" value="Cation efflux protein transmembrane domain-like"/>
    <property type="match status" value="1"/>
</dbReference>
<evidence type="ECO:0000256" key="3">
    <source>
        <dbReference type="ARBA" id="ARBA00022448"/>
    </source>
</evidence>
<dbReference type="GO" id="GO:0008324">
    <property type="term" value="F:monoatomic cation transmembrane transporter activity"/>
    <property type="evidence" value="ECO:0007669"/>
    <property type="project" value="InterPro"/>
</dbReference>
<comment type="similarity">
    <text evidence="2">Belongs to the cation diffusion facilitator (CDF) transporter (TC 2.A.4) family.</text>
</comment>
<accession>A0A2V3A016</accession>
<name>A0A2V3A016_9BACI</name>
<dbReference type="GO" id="GO:0016020">
    <property type="term" value="C:membrane"/>
    <property type="evidence" value="ECO:0007669"/>
    <property type="project" value="UniProtKB-SubCell"/>
</dbReference>
<dbReference type="FunFam" id="1.20.1510.10:FF:000006">
    <property type="entry name" value="Divalent cation efflux transporter"/>
    <property type="match status" value="1"/>
</dbReference>
<dbReference type="InterPro" id="IPR002524">
    <property type="entry name" value="Cation_efflux"/>
</dbReference>
<evidence type="ECO:0000256" key="1">
    <source>
        <dbReference type="ARBA" id="ARBA00004141"/>
    </source>
</evidence>
<dbReference type="PANTHER" id="PTHR43840">
    <property type="entry name" value="MITOCHONDRIAL METAL TRANSPORTER 1-RELATED"/>
    <property type="match status" value="1"/>
</dbReference>
<dbReference type="Proteomes" id="UP000247150">
    <property type="component" value="Unassembled WGS sequence"/>
</dbReference>
<dbReference type="Pfam" id="PF01545">
    <property type="entry name" value="Cation_efflux"/>
    <property type="match status" value="1"/>
</dbReference>
<keyword evidence="3" id="KW-0813">Transport</keyword>
<keyword evidence="6 7" id="KW-0472">Membrane</keyword>
<evidence type="ECO:0000256" key="7">
    <source>
        <dbReference type="SAM" id="Phobius"/>
    </source>
</evidence>
<feature type="transmembrane region" description="Helical" evidence="7">
    <location>
        <begin position="15"/>
        <end position="35"/>
    </location>
</feature>
<dbReference type="Pfam" id="PF16916">
    <property type="entry name" value="ZT_dimer"/>
    <property type="match status" value="1"/>
</dbReference>
<proteinExistence type="inferred from homology"/>
<evidence type="ECO:0000256" key="6">
    <source>
        <dbReference type="ARBA" id="ARBA00023136"/>
    </source>
</evidence>
<dbReference type="PANTHER" id="PTHR43840:SF50">
    <property type="entry name" value="MANGANESE EFFLUX SYSTEM PROTEIN MNES"/>
    <property type="match status" value="1"/>
</dbReference>
<dbReference type="OrthoDB" id="9806522at2"/>
<evidence type="ECO:0000313" key="10">
    <source>
        <dbReference type="EMBL" id="PWW29031.1"/>
    </source>
</evidence>
<evidence type="ECO:0000256" key="5">
    <source>
        <dbReference type="ARBA" id="ARBA00022989"/>
    </source>
</evidence>
<sequence>MEEQKYKDLKLGERAAIISIAAYICLSVLKLVIGYLSNSAALKADGLNNTTDIIASIAVLIGLRISQRPPDKNHGYGHWKSETIASMAASFIMAAVGLQVLMNAISSMFEGVQESPDIMAAYTGLFSGLAMYFVYRYNKKLAVKINSKAVMAAAKDNISDAWVSIGTAIGIFGSQLNMPWLDPLTAIIVGLLICKTAWDIFRQASLELSDGFDENKIEHYQDVIVRVEGVKGIKDIKGRSYGNNEVIDVVILVNSTLDIKEAHDIATHVERVMMNDYGVYDVHVHVEPN</sequence>
<evidence type="ECO:0000313" key="11">
    <source>
        <dbReference type="Proteomes" id="UP000247150"/>
    </source>
</evidence>
<dbReference type="InterPro" id="IPR050291">
    <property type="entry name" value="CDF_Transporter"/>
</dbReference>
<gene>
    <name evidence="10" type="ORF">DFO73_105271</name>
</gene>
<organism evidence="10 11">
    <name type="scientific">Cytobacillus oceanisediminis</name>
    <dbReference type="NCBI Taxonomy" id="665099"/>
    <lineage>
        <taxon>Bacteria</taxon>
        <taxon>Bacillati</taxon>
        <taxon>Bacillota</taxon>
        <taxon>Bacilli</taxon>
        <taxon>Bacillales</taxon>
        <taxon>Bacillaceae</taxon>
        <taxon>Cytobacillus</taxon>
    </lineage>
</organism>
<evidence type="ECO:0000256" key="2">
    <source>
        <dbReference type="ARBA" id="ARBA00008114"/>
    </source>
</evidence>
<feature type="transmembrane region" description="Helical" evidence="7">
    <location>
        <begin position="118"/>
        <end position="135"/>
    </location>
</feature>
<dbReference type="InterPro" id="IPR036837">
    <property type="entry name" value="Cation_efflux_CTD_sf"/>
</dbReference>
<evidence type="ECO:0000256" key="4">
    <source>
        <dbReference type="ARBA" id="ARBA00022692"/>
    </source>
</evidence>
<dbReference type="Gene3D" id="1.20.1510.10">
    <property type="entry name" value="Cation efflux protein transmembrane domain"/>
    <property type="match status" value="1"/>
</dbReference>
<feature type="domain" description="Cation efflux protein transmembrane" evidence="8">
    <location>
        <begin position="17"/>
        <end position="208"/>
    </location>
</feature>
<keyword evidence="4 7" id="KW-0812">Transmembrane</keyword>
<evidence type="ECO:0000259" key="8">
    <source>
        <dbReference type="Pfam" id="PF01545"/>
    </source>
</evidence>